<proteinExistence type="predicted"/>
<sequence length="66" mass="7132">MVGQPGEQVPPIARSPNTRVLPPTKEPGLWAADETKAVKRPATTPQSDSDELLLALALLNYRRTAP</sequence>
<organism evidence="2 3">
    <name type="scientific">Cystobacter fuscus (strain ATCC 25194 / DSM 2262 / NBRC 100088 / M29)</name>
    <dbReference type="NCBI Taxonomy" id="1242864"/>
    <lineage>
        <taxon>Bacteria</taxon>
        <taxon>Pseudomonadati</taxon>
        <taxon>Myxococcota</taxon>
        <taxon>Myxococcia</taxon>
        <taxon>Myxococcales</taxon>
        <taxon>Cystobacterineae</taxon>
        <taxon>Archangiaceae</taxon>
        <taxon>Cystobacter</taxon>
    </lineage>
</organism>
<dbReference type="Proteomes" id="UP000011682">
    <property type="component" value="Unassembled WGS sequence"/>
</dbReference>
<name>S9QIM7_CYSF2</name>
<dbReference type="EMBL" id="ANAH02000066">
    <property type="protein sequence ID" value="EPX56328.1"/>
    <property type="molecule type" value="Genomic_DNA"/>
</dbReference>
<gene>
    <name evidence="2" type="ORF">D187_007670</name>
</gene>
<accession>S9QIM7</accession>
<protein>
    <recommendedName>
        <fullName evidence="4">Transposase</fullName>
    </recommendedName>
</protein>
<keyword evidence="3" id="KW-1185">Reference proteome</keyword>
<dbReference type="AlphaFoldDB" id="S9QIM7"/>
<reference evidence="2" key="1">
    <citation type="submission" date="2013-05" db="EMBL/GenBank/DDBJ databases">
        <title>Genome assembly of Cystobacter fuscus DSM 2262.</title>
        <authorList>
            <person name="Sharma G."/>
            <person name="Khatri I."/>
            <person name="Kaur C."/>
            <person name="Mayilraj S."/>
            <person name="Subramanian S."/>
        </authorList>
    </citation>
    <scope>NUCLEOTIDE SEQUENCE [LARGE SCALE GENOMIC DNA]</scope>
    <source>
        <strain evidence="2">DSM 2262</strain>
    </source>
</reference>
<feature type="region of interest" description="Disordered" evidence="1">
    <location>
        <begin position="1"/>
        <end position="27"/>
    </location>
</feature>
<evidence type="ECO:0008006" key="4">
    <source>
        <dbReference type="Google" id="ProtNLM"/>
    </source>
</evidence>
<comment type="caution">
    <text evidence="2">The sequence shown here is derived from an EMBL/GenBank/DDBJ whole genome shotgun (WGS) entry which is preliminary data.</text>
</comment>
<evidence type="ECO:0000256" key="1">
    <source>
        <dbReference type="SAM" id="MobiDB-lite"/>
    </source>
</evidence>
<evidence type="ECO:0000313" key="3">
    <source>
        <dbReference type="Proteomes" id="UP000011682"/>
    </source>
</evidence>
<evidence type="ECO:0000313" key="2">
    <source>
        <dbReference type="EMBL" id="EPX56328.1"/>
    </source>
</evidence>